<feature type="transmembrane region" description="Helical" evidence="8">
    <location>
        <begin position="141"/>
        <end position="162"/>
    </location>
</feature>
<evidence type="ECO:0000256" key="5">
    <source>
        <dbReference type="ARBA" id="ARBA00022692"/>
    </source>
</evidence>
<name>A0ABV1E5D3_9FIRM</name>
<organism evidence="9 10">
    <name type="scientific">Pseudoflavonifractor intestinihominis</name>
    <dbReference type="NCBI Taxonomy" id="3133171"/>
    <lineage>
        <taxon>Bacteria</taxon>
        <taxon>Bacillati</taxon>
        <taxon>Bacillota</taxon>
        <taxon>Clostridia</taxon>
        <taxon>Eubacteriales</taxon>
        <taxon>Oscillospiraceae</taxon>
        <taxon>Pseudoflavonifractor</taxon>
    </lineage>
</organism>
<comment type="similarity">
    <text evidence="2 8">Belongs to the alanine or glycine:cation symporter (AGCS) (TC 2.A.25) family.</text>
</comment>
<keyword evidence="4 8" id="KW-1003">Cell membrane</keyword>
<keyword evidence="5 8" id="KW-0812">Transmembrane</keyword>
<comment type="caution">
    <text evidence="9">The sequence shown here is derived from an EMBL/GenBank/DDBJ whole genome shotgun (WGS) entry which is preliminary data.</text>
</comment>
<evidence type="ECO:0000313" key="9">
    <source>
        <dbReference type="EMBL" id="MEQ2442519.1"/>
    </source>
</evidence>
<feature type="transmembrane region" description="Helical" evidence="8">
    <location>
        <begin position="97"/>
        <end position="120"/>
    </location>
</feature>
<feature type="transmembrane region" description="Helical" evidence="8">
    <location>
        <begin position="214"/>
        <end position="234"/>
    </location>
</feature>
<keyword evidence="7 8" id="KW-0472">Membrane</keyword>
<evidence type="ECO:0000313" key="10">
    <source>
        <dbReference type="Proteomes" id="UP001464378"/>
    </source>
</evidence>
<evidence type="ECO:0000256" key="8">
    <source>
        <dbReference type="RuleBase" id="RU363064"/>
    </source>
</evidence>
<gene>
    <name evidence="9" type="ORF">WMO64_03445</name>
</gene>
<evidence type="ECO:0000256" key="1">
    <source>
        <dbReference type="ARBA" id="ARBA00004651"/>
    </source>
</evidence>
<evidence type="ECO:0000256" key="6">
    <source>
        <dbReference type="ARBA" id="ARBA00022989"/>
    </source>
</evidence>
<proteinExistence type="inferred from homology"/>
<dbReference type="NCBIfam" id="TIGR00835">
    <property type="entry name" value="agcS"/>
    <property type="match status" value="1"/>
</dbReference>
<keyword evidence="10" id="KW-1185">Reference proteome</keyword>
<feature type="transmembrane region" description="Helical" evidence="8">
    <location>
        <begin position="302"/>
        <end position="326"/>
    </location>
</feature>
<dbReference type="EMBL" id="JBBMFK010000004">
    <property type="protein sequence ID" value="MEQ2442519.1"/>
    <property type="molecule type" value="Genomic_DNA"/>
</dbReference>
<keyword evidence="3 8" id="KW-0813">Transport</keyword>
<comment type="subcellular location">
    <subcellularLocation>
        <location evidence="1 8">Cell membrane</location>
        <topology evidence="1 8">Multi-pass membrane protein</topology>
    </subcellularLocation>
</comment>
<feature type="transmembrane region" description="Helical" evidence="8">
    <location>
        <begin position="405"/>
        <end position="425"/>
    </location>
</feature>
<feature type="transmembrane region" description="Helical" evidence="8">
    <location>
        <begin position="182"/>
        <end position="202"/>
    </location>
</feature>
<dbReference type="PRINTS" id="PR00175">
    <property type="entry name" value="NAALASMPORT"/>
</dbReference>
<keyword evidence="6 8" id="KW-1133">Transmembrane helix</keyword>
<evidence type="ECO:0000256" key="2">
    <source>
        <dbReference type="ARBA" id="ARBA00009261"/>
    </source>
</evidence>
<sequence>MAFLERLGDFIWNPWLLGLFLLAGLYCSVRTGFFQLFGLPLWLRTTLGSVFLGNKKKRGRGITQLQALSTALASTIGTGSIAGVATAIFYGGPGAVFWMWVSAFLSMMTGCLEKILAVRYREPSPEGGWQGGPMCYMEHGLGSRGLACLFSLCCVGASLGGGNMVQANSIATALEHSFGWDRLAVGVVTAVLTGAVILGGIGRIGAVSEKLVPAMALLFIGGSAVVLAVNASALPGALEAIVTGALTPSAAAGGGLGYGMVRAMRYGVARGVFTNEAGMGSSAMAHAASDVKEPAEQGMWGIFEVFVATLVVCTMTALVILTTGVYHPADALAAIQNGAVSDAMLGAPLSAAAFSTVYGPWGGAFVAVCLLLFAFTSLLGWSYYGERGLQYLTGSHRLRPAYRSVFLVMIVVGAAGDMSAVWQMADIFNGLMALPNLTAILLLSPEALALWRTWVGERGRKQALSCISRGKSLY</sequence>
<dbReference type="Proteomes" id="UP001464378">
    <property type="component" value="Unassembled WGS sequence"/>
</dbReference>
<accession>A0ABV1E5D3</accession>
<feature type="transmembrane region" description="Helical" evidence="8">
    <location>
        <begin position="240"/>
        <end position="261"/>
    </location>
</feature>
<dbReference type="Gene3D" id="1.20.1740.10">
    <property type="entry name" value="Amino acid/polyamine transporter I"/>
    <property type="match status" value="1"/>
</dbReference>
<keyword evidence="8" id="KW-0769">Symport</keyword>
<evidence type="ECO:0000256" key="3">
    <source>
        <dbReference type="ARBA" id="ARBA00022448"/>
    </source>
</evidence>
<protein>
    <submittedName>
        <fullName evidence="9">Alanine/glycine:cation symporter family protein</fullName>
    </submittedName>
</protein>
<dbReference type="InterPro" id="IPR001463">
    <property type="entry name" value="Na/Ala_symport"/>
</dbReference>
<dbReference type="PANTHER" id="PTHR30330:SF3">
    <property type="entry name" value="TRANSCRIPTIONAL REGULATOR, LRP FAMILY"/>
    <property type="match status" value="1"/>
</dbReference>
<evidence type="ECO:0000256" key="7">
    <source>
        <dbReference type="ARBA" id="ARBA00023136"/>
    </source>
</evidence>
<dbReference type="PANTHER" id="PTHR30330">
    <property type="entry name" value="AGSS FAMILY TRANSPORTER, SODIUM-ALANINE"/>
    <property type="match status" value="1"/>
</dbReference>
<feature type="transmembrane region" description="Helical" evidence="8">
    <location>
        <begin position="364"/>
        <end position="384"/>
    </location>
</feature>
<feature type="transmembrane region" description="Helical" evidence="8">
    <location>
        <begin position="65"/>
        <end position="91"/>
    </location>
</feature>
<evidence type="ECO:0000256" key="4">
    <source>
        <dbReference type="ARBA" id="ARBA00022475"/>
    </source>
</evidence>
<dbReference type="Pfam" id="PF01235">
    <property type="entry name" value="Na_Ala_symp"/>
    <property type="match status" value="1"/>
</dbReference>
<dbReference type="RefSeq" id="WP_349231020.1">
    <property type="nucleotide sequence ID" value="NZ_JBBMFK010000004.1"/>
</dbReference>
<reference evidence="9 10" key="1">
    <citation type="submission" date="2024-03" db="EMBL/GenBank/DDBJ databases">
        <title>Human intestinal bacterial collection.</title>
        <authorList>
            <person name="Pauvert C."/>
            <person name="Hitch T.C.A."/>
            <person name="Clavel T."/>
        </authorList>
    </citation>
    <scope>NUCLEOTIDE SEQUENCE [LARGE SCALE GENOMIC DNA]</scope>
    <source>
        <strain evidence="9 10">CLA-AP-H29</strain>
    </source>
</reference>
<feature type="transmembrane region" description="Helical" evidence="8">
    <location>
        <begin position="7"/>
        <end position="26"/>
    </location>
</feature>
<feature type="transmembrane region" description="Helical" evidence="8">
    <location>
        <begin position="431"/>
        <end position="451"/>
    </location>
</feature>